<evidence type="ECO:0000259" key="1">
    <source>
        <dbReference type="Pfam" id="PF01261"/>
    </source>
</evidence>
<evidence type="ECO:0000313" key="2">
    <source>
        <dbReference type="EMBL" id="RFT14690.1"/>
    </source>
</evidence>
<dbReference type="AlphaFoldDB" id="A0A3E2BIY1"/>
<accession>A0A3E2BIY1</accession>
<dbReference type="PANTHER" id="PTHR12110">
    <property type="entry name" value="HYDROXYPYRUVATE ISOMERASE"/>
    <property type="match status" value="1"/>
</dbReference>
<dbReference type="InterPro" id="IPR036237">
    <property type="entry name" value="Xyl_isomerase-like_sf"/>
</dbReference>
<dbReference type="InterPro" id="IPR050312">
    <property type="entry name" value="IolE/XylAMocC-like"/>
</dbReference>
<gene>
    <name evidence="2" type="ORF">OP8BY_2468</name>
</gene>
<sequence>MKREEGKMKRPVTLFTGQWADLPFEVICQKASAWGYDGLEIACWGDHMEVRKAAEDQAYVKKKLETLAAHNLKCWALGAHLAGQCVGDLYDPRLDTFAPDAVKGKPEDLRAWAVEEMKLTARAARNLGCYVVNGFMGSPIWKFWYSFPPTSEEMVEQGFKKIKELWTPILDEFDHWAVKFALEVHPTEIAFDIHTARRLLEIFDYRPTLGFNFDPSHLLWQGMTPHLFIREFPDRIFHVHMKDVAVTLDGKASLLGSHLPFGDLRRGWNFRSLGHGDVDFESIIRELNAIGYTGPLSVEWEDNGMDREFGAREALEFVRNHDFPPSGLAFDRHMKK</sequence>
<dbReference type="InterPro" id="IPR013022">
    <property type="entry name" value="Xyl_isomerase-like_TIM-brl"/>
</dbReference>
<dbReference type="GO" id="GO:0016853">
    <property type="term" value="F:isomerase activity"/>
    <property type="evidence" value="ECO:0007669"/>
    <property type="project" value="UniProtKB-KW"/>
</dbReference>
<dbReference type="PANTHER" id="PTHR12110:SF21">
    <property type="entry name" value="XYLOSE ISOMERASE-LIKE TIM BARREL DOMAIN-CONTAINING PROTEIN"/>
    <property type="match status" value="1"/>
</dbReference>
<feature type="domain" description="Xylose isomerase-like TIM barrel" evidence="1">
    <location>
        <begin position="29"/>
        <end position="320"/>
    </location>
</feature>
<evidence type="ECO:0000313" key="3">
    <source>
        <dbReference type="Proteomes" id="UP000257323"/>
    </source>
</evidence>
<protein>
    <submittedName>
        <fullName evidence="2">Inosose isomerase</fullName>
    </submittedName>
</protein>
<name>A0A3E2BIY1_9BACT</name>
<comment type="caution">
    <text evidence="2">The sequence shown here is derived from an EMBL/GenBank/DDBJ whole genome shotgun (WGS) entry which is preliminary data.</text>
</comment>
<organism evidence="2 3">
    <name type="scientific">Candidatus Saccharicenans subterraneus</name>
    <dbReference type="NCBI Taxonomy" id="2508984"/>
    <lineage>
        <taxon>Bacteria</taxon>
        <taxon>Candidatus Aminicenantota</taxon>
        <taxon>Candidatus Aminicenantia</taxon>
        <taxon>Candidatus Aminicenantales</taxon>
        <taxon>Candidatus Saccharicenantaceae</taxon>
        <taxon>Candidatus Saccharicenans</taxon>
    </lineage>
</organism>
<dbReference type="SUPFAM" id="SSF51658">
    <property type="entry name" value="Xylose isomerase-like"/>
    <property type="match status" value="1"/>
</dbReference>
<dbReference type="Gene3D" id="3.20.20.150">
    <property type="entry name" value="Divalent-metal-dependent TIM barrel enzymes"/>
    <property type="match status" value="1"/>
</dbReference>
<dbReference type="Pfam" id="PF01261">
    <property type="entry name" value="AP_endonuc_2"/>
    <property type="match status" value="1"/>
</dbReference>
<dbReference type="EMBL" id="QUAH01000023">
    <property type="protein sequence ID" value="RFT14690.1"/>
    <property type="molecule type" value="Genomic_DNA"/>
</dbReference>
<keyword evidence="2" id="KW-0413">Isomerase</keyword>
<dbReference type="Proteomes" id="UP000257323">
    <property type="component" value="Unassembled WGS sequence"/>
</dbReference>
<reference evidence="2 3" key="1">
    <citation type="submission" date="2018-08" db="EMBL/GenBank/DDBJ databases">
        <title>Genome analysis of the thermophilic bacterium of the candidate phylum Aminicenantes from deep subsurface aquifer revealed its physiology and ecological role.</title>
        <authorList>
            <person name="Kadnikov V.V."/>
            <person name="Mardanov A.V."/>
            <person name="Beletsky A.V."/>
            <person name="Karnachuk O.V."/>
            <person name="Ravin N.V."/>
        </authorList>
    </citation>
    <scope>NUCLEOTIDE SEQUENCE [LARGE SCALE GENOMIC DNA]</scope>
    <source>
        <strain evidence="2">BY38</strain>
    </source>
</reference>
<proteinExistence type="predicted"/>